<gene>
    <name evidence="1" type="ORF">A3K55_01375</name>
</gene>
<evidence type="ECO:0008006" key="3">
    <source>
        <dbReference type="Google" id="ProtNLM"/>
    </source>
</evidence>
<protein>
    <recommendedName>
        <fullName evidence="3">HIT domain-containing protein</fullName>
    </recommendedName>
</protein>
<sequence>MAIIYKTKNFTVESPEKPHVDRNDGGHIKIYPNIRLTDRQQLSPEFAIELMRLTIMVGQAMIKVMNEHGVDIGRINYQDNGNWTVFSPEGSYLHIHLYGRAKSARVHKYGQACFFPHRDEHPEFYKNFKPLNDNDVRDIEAEIERLLSSDKFSNSRWGIAD</sequence>
<dbReference type="SUPFAM" id="SSF54197">
    <property type="entry name" value="HIT-like"/>
    <property type="match status" value="1"/>
</dbReference>
<evidence type="ECO:0000313" key="1">
    <source>
        <dbReference type="EMBL" id="OGL52760.1"/>
    </source>
</evidence>
<dbReference type="AlphaFoldDB" id="A0A1F7SG47"/>
<dbReference type="Gene3D" id="3.30.428.10">
    <property type="entry name" value="HIT-like"/>
    <property type="match status" value="1"/>
</dbReference>
<proteinExistence type="predicted"/>
<comment type="caution">
    <text evidence="1">The sequence shown here is derived from an EMBL/GenBank/DDBJ whole genome shotgun (WGS) entry which is preliminary data.</text>
</comment>
<organism evidence="1 2">
    <name type="scientific">Candidatus Shapirobacteria bacterium RBG_13_44_7</name>
    <dbReference type="NCBI Taxonomy" id="1802149"/>
    <lineage>
        <taxon>Bacteria</taxon>
        <taxon>Candidatus Shapironibacteriota</taxon>
    </lineage>
</organism>
<dbReference type="EMBL" id="MGDJ01000022">
    <property type="protein sequence ID" value="OGL52760.1"/>
    <property type="molecule type" value="Genomic_DNA"/>
</dbReference>
<dbReference type="Proteomes" id="UP000185874">
    <property type="component" value="Unassembled WGS sequence"/>
</dbReference>
<dbReference type="InterPro" id="IPR036265">
    <property type="entry name" value="HIT-like_sf"/>
</dbReference>
<accession>A0A1F7SG47</accession>
<evidence type="ECO:0000313" key="2">
    <source>
        <dbReference type="Proteomes" id="UP000185874"/>
    </source>
</evidence>
<name>A0A1F7SG47_9BACT</name>
<reference evidence="1 2" key="1">
    <citation type="journal article" date="2016" name="Nat. Commun.">
        <title>Thousands of microbial genomes shed light on interconnected biogeochemical processes in an aquifer system.</title>
        <authorList>
            <person name="Anantharaman K."/>
            <person name="Brown C.T."/>
            <person name="Hug L.A."/>
            <person name="Sharon I."/>
            <person name="Castelle C.J."/>
            <person name="Probst A.J."/>
            <person name="Thomas B.C."/>
            <person name="Singh A."/>
            <person name="Wilkins M.J."/>
            <person name="Karaoz U."/>
            <person name="Brodie E.L."/>
            <person name="Williams K.H."/>
            <person name="Hubbard S.S."/>
            <person name="Banfield J.F."/>
        </authorList>
    </citation>
    <scope>NUCLEOTIDE SEQUENCE [LARGE SCALE GENOMIC DNA]</scope>
</reference>